<accession>A0A378KBH6</accession>
<dbReference type="RefSeq" id="WP_027219390.1">
    <property type="nucleotide sequence ID" value="NZ_BAZA01000109.1"/>
</dbReference>
<dbReference type="Proteomes" id="UP000254631">
    <property type="component" value="Unassembled WGS sequence"/>
</dbReference>
<dbReference type="InterPro" id="IPR036249">
    <property type="entry name" value="Thioredoxin-like_sf"/>
</dbReference>
<dbReference type="EMBL" id="UGOL01000001">
    <property type="protein sequence ID" value="STX80572.1"/>
    <property type="molecule type" value="Genomic_DNA"/>
</dbReference>
<gene>
    <name evidence="2" type="ORF">NCTC12000_02588</name>
</gene>
<dbReference type="Gene3D" id="3.40.30.10">
    <property type="entry name" value="Glutaredoxin"/>
    <property type="match status" value="1"/>
</dbReference>
<dbReference type="SUPFAM" id="SSF52833">
    <property type="entry name" value="Thioredoxin-like"/>
    <property type="match status" value="1"/>
</dbReference>
<keyword evidence="1" id="KW-0472">Membrane</keyword>
<name>A0A378KBH6_LEGPN</name>
<keyword evidence="1" id="KW-1133">Transmembrane helix</keyword>
<keyword evidence="1" id="KW-0812">Transmembrane</keyword>
<feature type="transmembrane region" description="Helical" evidence="1">
    <location>
        <begin position="281"/>
        <end position="305"/>
    </location>
</feature>
<organism evidence="2 3">
    <name type="scientific">Legionella pneumophila</name>
    <dbReference type="NCBI Taxonomy" id="446"/>
    <lineage>
        <taxon>Bacteria</taxon>
        <taxon>Pseudomonadati</taxon>
        <taxon>Pseudomonadota</taxon>
        <taxon>Gammaproteobacteria</taxon>
        <taxon>Legionellales</taxon>
        <taxon>Legionellaceae</taxon>
        <taxon>Legionella</taxon>
    </lineage>
</organism>
<evidence type="ECO:0000313" key="2">
    <source>
        <dbReference type="EMBL" id="STX80572.1"/>
    </source>
</evidence>
<feature type="transmembrane region" description="Helical" evidence="1">
    <location>
        <begin position="204"/>
        <end position="226"/>
    </location>
</feature>
<protein>
    <submittedName>
        <fullName evidence="2">Uncharacterized protein</fullName>
    </submittedName>
</protein>
<evidence type="ECO:0000313" key="3">
    <source>
        <dbReference type="Proteomes" id="UP000254631"/>
    </source>
</evidence>
<reference evidence="2 3" key="1">
    <citation type="submission" date="2018-06" db="EMBL/GenBank/DDBJ databases">
        <authorList>
            <consortium name="Pathogen Informatics"/>
            <person name="Doyle S."/>
        </authorList>
    </citation>
    <scope>NUCLEOTIDE SEQUENCE [LARGE SCALE GENOMIC DNA]</scope>
    <source>
        <strain evidence="2 3">NCTC12000</strain>
    </source>
</reference>
<proteinExistence type="predicted"/>
<feature type="transmembrane region" description="Helical" evidence="1">
    <location>
        <begin position="170"/>
        <end position="192"/>
    </location>
</feature>
<feature type="transmembrane region" description="Helical" evidence="1">
    <location>
        <begin position="232"/>
        <end position="253"/>
    </location>
</feature>
<sequence length="389" mass="44206">MVQRIRRYAKKIYEDKFRFILIILILLLIAPMLLISQPKTVEGKGIEMHFFYTPSCPYCAKQKLFNKRLLKNYKVKIVSHDITDPIEKKLFIFTAKQHGIAQHNLGVPLTIVNGKTIIGFESQESTGRLIEQALEQGDTKQPVSQIKPVETQKIPILGEVDITHYSLPTLAILLGLIDGFNPCAMWALVFLIGLVTGLHDARKLWLLVGTFVFSSGVLYFLFMTAWLNAFLLIGYIRPVVILIGAFAIILGILQIRDFFTKDIACPIPTQQKQKVMRRMKILVLSPLTITTITGIIILAFVVNLIEFVCSSFIPAIFTQALALHELQTWQYYFYILLYDIFFMLDDLIIFSVAVFAVNRISTQYARWCKFIGGITLFVLGIVLLTTSNS</sequence>
<dbReference type="AlphaFoldDB" id="A0A378KBH6"/>
<evidence type="ECO:0000256" key="1">
    <source>
        <dbReference type="SAM" id="Phobius"/>
    </source>
</evidence>
<feature type="transmembrane region" description="Helical" evidence="1">
    <location>
        <begin position="20"/>
        <end position="38"/>
    </location>
</feature>
<feature type="transmembrane region" description="Helical" evidence="1">
    <location>
        <begin position="367"/>
        <end position="386"/>
    </location>
</feature>
<feature type="transmembrane region" description="Helical" evidence="1">
    <location>
        <begin position="331"/>
        <end position="355"/>
    </location>
</feature>
<dbReference type="PROSITE" id="PS51354">
    <property type="entry name" value="GLUTAREDOXIN_2"/>
    <property type="match status" value="1"/>
</dbReference>